<comment type="caution">
    <text evidence="3">The sequence shown here is derived from an EMBL/GenBank/DDBJ whole genome shotgun (WGS) entry which is preliminary data.</text>
</comment>
<keyword evidence="2 3" id="KW-0808">Transferase</keyword>
<evidence type="ECO:0000256" key="1">
    <source>
        <dbReference type="ARBA" id="ARBA00022603"/>
    </source>
</evidence>
<dbReference type="Gene3D" id="3.40.50.150">
    <property type="entry name" value="Vaccinia Virus protein VP39"/>
    <property type="match status" value="1"/>
</dbReference>
<sequence length="208" mass="22193">MDERAVVLDLTRTASPPLVPEVRLRLAEEPFAAWTAARSEDPPYWAFAWAGGQALARYVLDRPDIVAGRRVADVASGSGLVAIAACLAGARHVTAYDVDPLSLSAIVENAALNDVELEAVRSDVAASPPDAADVVLAGDVCYDPDMAPPMLAALRACAERGATVLVGDPRRAYFPRDLHAEAEYDVPSTGNVEERDLTRTAVFRLHTS</sequence>
<dbReference type="AlphaFoldDB" id="A0A372JIJ9"/>
<dbReference type="OrthoDB" id="9794615at2"/>
<accession>A0A372JIJ9</accession>
<dbReference type="GO" id="GO:0016279">
    <property type="term" value="F:protein-lysine N-methyltransferase activity"/>
    <property type="evidence" value="ECO:0007669"/>
    <property type="project" value="TreeGrafter"/>
</dbReference>
<dbReference type="GO" id="GO:0032259">
    <property type="term" value="P:methylation"/>
    <property type="evidence" value="ECO:0007669"/>
    <property type="project" value="UniProtKB-KW"/>
</dbReference>
<reference evidence="3 4" key="1">
    <citation type="submission" date="2018-08" db="EMBL/GenBank/DDBJ databases">
        <title>Actinomadura jelena sp. nov., a novel Actinomycete isolated from soil in Chad.</title>
        <authorList>
            <person name="Shi L."/>
        </authorList>
    </citation>
    <scope>NUCLEOTIDE SEQUENCE [LARGE SCALE GENOMIC DNA]</scope>
    <source>
        <strain evidence="3 4">NEAU-G17</strain>
    </source>
</reference>
<dbReference type="CDD" id="cd02440">
    <property type="entry name" value="AdoMet_MTases"/>
    <property type="match status" value="1"/>
</dbReference>
<keyword evidence="1 3" id="KW-0489">Methyltransferase</keyword>
<keyword evidence="4" id="KW-1185">Reference proteome</keyword>
<dbReference type="Pfam" id="PF06325">
    <property type="entry name" value="PrmA"/>
    <property type="match status" value="1"/>
</dbReference>
<organism evidence="3 4">
    <name type="scientific">Actinomadura logoneensis</name>
    <dbReference type="NCBI Taxonomy" id="2293572"/>
    <lineage>
        <taxon>Bacteria</taxon>
        <taxon>Bacillati</taxon>
        <taxon>Actinomycetota</taxon>
        <taxon>Actinomycetes</taxon>
        <taxon>Streptosporangiales</taxon>
        <taxon>Thermomonosporaceae</taxon>
        <taxon>Actinomadura</taxon>
    </lineage>
</organism>
<dbReference type="SUPFAM" id="SSF53335">
    <property type="entry name" value="S-adenosyl-L-methionine-dependent methyltransferases"/>
    <property type="match status" value="1"/>
</dbReference>
<protein>
    <submittedName>
        <fullName evidence="3">Methyltransferase</fullName>
    </submittedName>
</protein>
<dbReference type="PANTHER" id="PTHR43648">
    <property type="entry name" value="ELECTRON TRANSFER FLAVOPROTEIN BETA SUBUNIT LYSINE METHYLTRANSFERASE"/>
    <property type="match status" value="1"/>
</dbReference>
<name>A0A372JIJ9_9ACTN</name>
<gene>
    <name evidence="3" type="ORF">DZF91_21095</name>
</gene>
<dbReference type="Proteomes" id="UP000261811">
    <property type="component" value="Unassembled WGS sequence"/>
</dbReference>
<evidence type="ECO:0000256" key="2">
    <source>
        <dbReference type="ARBA" id="ARBA00022679"/>
    </source>
</evidence>
<dbReference type="InterPro" id="IPR050078">
    <property type="entry name" value="Ribosomal_L11_MeTrfase_PrmA"/>
</dbReference>
<evidence type="ECO:0000313" key="3">
    <source>
        <dbReference type="EMBL" id="RFU39684.1"/>
    </source>
</evidence>
<dbReference type="PANTHER" id="PTHR43648:SF1">
    <property type="entry name" value="ELECTRON TRANSFER FLAVOPROTEIN BETA SUBUNIT LYSINE METHYLTRANSFERASE"/>
    <property type="match status" value="1"/>
</dbReference>
<dbReference type="InterPro" id="IPR029063">
    <property type="entry name" value="SAM-dependent_MTases_sf"/>
</dbReference>
<proteinExistence type="predicted"/>
<evidence type="ECO:0000313" key="4">
    <source>
        <dbReference type="Proteomes" id="UP000261811"/>
    </source>
</evidence>
<dbReference type="EMBL" id="QURH01000329">
    <property type="protein sequence ID" value="RFU39684.1"/>
    <property type="molecule type" value="Genomic_DNA"/>
</dbReference>
<dbReference type="RefSeq" id="WP_117359178.1">
    <property type="nucleotide sequence ID" value="NZ_QURH01000329.1"/>
</dbReference>